<name>A0A915DWR4_9BILA</name>
<accession>A0A915DWR4</accession>
<evidence type="ECO:0000256" key="1">
    <source>
        <dbReference type="SAM" id="SignalP"/>
    </source>
</evidence>
<organism evidence="2 3">
    <name type="scientific">Ditylenchus dipsaci</name>
    <dbReference type="NCBI Taxonomy" id="166011"/>
    <lineage>
        <taxon>Eukaryota</taxon>
        <taxon>Metazoa</taxon>
        <taxon>Ecdysozoa</taxon>
        <taxon>Nematoda</taxon>
        <taxon>Chromadorea</taxon>
        <taxon>Rhabditida</taxon>
        <taxon>Tylenchina</taxon>
        <taxon>Tylenchomorpha</taxon>
        <taxon>Sphaerularioidea</taxon>
        <taxon>Anguinidae</taxon>
        <taxon>Anguininae</taxon>
        <taxon>Ditylenchus</taxon>
    </lineage>
</organism>
<dbReference type="Proteomes" id="UP000887574">
    <property type="component" value="Unplaced"/>
</dbReference>
<proteinExistence type="predicted"/>
<dbReference type="WBParaSite" id="jg23769">
    <property type="protein sequence ID" value="jg23769"/>
    <property type="gene ID" value="jg23769"/>
</dbReference>
<keyword evidence="1" id="KW-0732">Signal</keyword>
<evidence type="ECO:0000313" key="3">
    <source>
        <dbReference type="WBParaSite" id="jg23769"/>
    </source>
</evidence>
<evidence type="ECO:0000313" key="2">
    <source>
        <dbReference type="Proteomes" id="UP000887574"/>
    </source>
</evidence>
<feature type="signal peptide" evidence="1">
    <location>
        <begin position="1"/>
        <end position="25"/>
    </location>
</feature>
<reference evidence="3" key="1">
    <citation type="submission" date="2022-11" db="UniProtKB">
        <authorList>
            <consortium name="WormBaseParasite"/>
        </authorList>
    </citation>
    <scope>IDENTIFICATION</scope>
</reference>
<feature type="chain" id="PRO_5037203457" evidence="1">
    <location>
        <begin position="26"/>
        <end position="85"/>
    </location>
</feature>
<sequence>MRASSRSIWMVLLVVCASCPCGVCAEESDNLPTILLKEGPSKSITKAVLAPSPDKIDFTIMPLDCTIGDLINKVKYSYSMAATWK</sequence>
<protein>
    <submittedName>
        <fullName evidence="3">Uncharacterized protein</fullName>
    </submittedName>
</protein>
<dbReference type="AlphaFoldDB" id="A0A915DWR4"/>
<keyword evidence="2" id="KW-1185">Reference proteome</keyword>